<name>I7M5W7_TETTS</name>
<feature type="transmembrane region" description="Helical" evidence="2">
    <location>
        <begin position="455"/>
        <end position="476"/>
    </location>
</feature>
<dbReference type="EMBL" id="GG662507">
    <property type="protein sequence ID" value="EAR83718.3"/>
    <property type="molecule type" value="Genomic_DNA"/>
</dbReference>
<feature type="transmembrane region" description="Helical" evidence="2">
    <location>
        <begin position="385"/>
        <end position="408"/>
    </location>
</feature>
<feature type="transmembrane region" description="Helical" evidence="2">
    <location>
        <begin position="573"/>
        <end position="591"/>
    </location>
</feature>
<dbReference type="PANTHER" id="PTHR11161">
    <property type="entry name" value="O-ACYLTRANSFERASE"/>
    <property type="match status" value="1"/>
</dbReference>
<feature type="region of interest" description="Disordered" evidence="1">
    <location>
        <begin position="225"/>
        <end position="246"/>
    </location>
</feature>
<feature type="chain" id="PRO_5003712025" evidence="3">
    <location>
        <begin position="24"/>
        <end position="781"/>
    </location>
</feature>
<dbReference type="AlphaFoldDB" id="I7M5W7"/>
<dbReference type="eggNOG" id="KOG3700">
    <property type="taxonomic scope" value="Eukaryota"/>
</dbReference>
<proteinExistence type="predicted"/>
<sequence length="781" mass="89783">MKFTYKFFIGLVIVFSIFGQGLSQSTDFTLCQTYLDSISNSIANKKPLPPTFGNTLLYSGRTLNDEGDVEKCRSLPQMTFVRLTLTLPNNLEYYLGFCMYEVCNAEVMNSNSQLATAELLKILQTIKDIFPHQQDIPKPPEFQVNLTEGDNQTVITYVPYQEDTQSKATAGYIIALFTIVLVSTCSILAPILKLLQRKKDKAILQDNTRYQTQINYTQGATSTSMISQSNSQISRPSHTYSGPQPSVSMTNGNTVSQVAAATGRPKKEPFWWRVVQCWNLPDNVKKMFTLKSNNDDLLVFNGIRSLCFMQVIFGHEFYLHMNYMSNPQDLMIIQNRSFVLFLFSCLYSVDVFFWLGGFFLAYVVADEKQQRNFSMKKPVKTAISFLFAIINRVFRIFPCYFLVLMFYWRLSPFVGSSPTWDVFMHGAALCDTRWWQNLLFIDNLFPGQGKKCVPWGWYLSNDFQMFIFGMILLIIYQNNRLIGKISVGVCFAVFQSVSIYLSFKYEFMVPSNIQALSLDHYYEDYYIKPWARISPYFVGLFFGILYKEHQFDKAKNKCNGILTKMQKFAGHSLGKYIFYALGFGLWMGLVFAPHQMQVHGNDYWNADFQHFWFGTCRTWYVIATTCFMIPGMLGSKDLIAKFFSNTLFAFLQRLSFGGYLTHYIIILFTLWYSKDAVYYDSENLIGMFFSEFFFTLIAAAIVALIIEIPIMNLAQILLGGRKPSSAPVQKLERVKLEELTQEGNTKSLNINKSQISDNESSQISNLHAKSITVQSKQMQQN</sequence>
<evidence type="ECO:0000256" key="1">
    <source>
        <dbReference type="SAM" id="MobiDB-lite"/>
    </source>
</evidence>
<accession>I7M5W7</accession>
<feature type="transmembrane region" description="Helical" evidence="2">
    <location>
        <begin position="611"/>
        <end position="633"/>
    </location>
</feature>
<dbReference type="InterPro" id="IPR002656">
    <property type="entry name" value="Acyl_transf_3_dom"/>
</dbReference>
<feature type="transmembrane region" description="Helical" evidence="2">
    <location>
        <begin position="525"/>
        <end position="546"/>
    </location>
</feature>
<feature type="signal peptide" evidence="3">
    <location>
        <begin position="1"/>
        <end position="23"/>
    </location>
</feature>
<feature type="transmembrane region" description="Helical" evidence="2">
    <location>
        <begin position="654"/>
        <end position="672"/>
    </location>
</feature>
<organism evidence="5 6">
    <name type="scientific">Tetrahymena thermophila (strain SB210)</name>
    <dbReference type="NCBI Taxonomy" id="312017"/>
    <lineage>
        <taxon>Eukaryota</taxon>
        <taxon>Sar</taxon>
        <taxon>Alveolata</taxon>
        <taxon>Ciliophora</taxon>
        <taxon>Intramacronucleata</taxon>
        <taxon>Oligohymenophorea</taxon>
        <taxon>Hymenostomatida</taxon>
        <taxon>Tetrahymenina</taxon>
        <taxon>Tetrahymenidae</taxon>
        <taxon>Tetrahymena</taxon>
    </lineage>
</organism>
<feature type="transmembrane region" description="Helical" evidence="2">
    <location>
        <begin position="170"/>
        <end position="192"/>
    </location>
</feature>
<reference evidence="6" key="1">
    <citation type="journal article" date="2006" name="PLoS Biol.">
        <title>Macronuclear genome sequence of the ciliate Tetrahymena thermophila, a model eukaryote.</title>
        <authorList>
            <person name="Eisen J.A."/>
            <person name="Coyne R.S."/>
            <person name="Wu M."/>
            <person name="Wu D."/>
            <person name="Thiagarajan M."/>
            <person name="Wortman J.R."/>
            <person name="Badger J.H."/>
            <person name="Ren Q."/>
            <person name="Amedeo P."/>
            <person name="Jones K.M."/>
            <person name="Tallon L.J."/>
            <person name="Delcher A.L."/>
            <person name="Salzberg S.L."/>
            <person name="Silva J.C."/>
            <person name="Haas B.J."/>
            <person name="Majoros W.H."/>
            <person name="Farzad M."/>
            <person name="Carlton J.M."/>
            <person name="Smith R.K. Jr."/>
            <person name="Garg J."/>
            <person name="Pearlman R.E."/>
            <person name="Karrer K.M."/>
            <person name="Sun L."/>
            <person name="Manning G."/>
            <person name="Elde N.C."/>
            <person name="Turkewitz A.P."/>
            <person name="Asai D.J."/>
            <person name="Wilkes D.E."/>
            <person name="Wang Y."/>
            <person name="Cai H."/>
            <person name="Collins K."/>
            <person name="Stewart B.A."/>
            <person name="Lee S.R."/>
            <person name="Wilamowska K."/>
            <person name="Weinberg Z."/>
            <person name="Ruzzo W.L."/>
            <person name="Wloga D."/>
            <person name="Gaertig J."/>
            <person name="Frankel J."/>
            <person name="Tsao C.-C."/>
            <person name="Gorovsky M.A."/>
            <person name="Keeling P.J."/>
            <person name="Waller R.F."/>
            <person name="Patron N.J."/>
            <person name="Cherry J.M."/>
            <person name="Stover N.A."/>
            <person name="Krieger C.J."/>
            <person name="del Toro C."/>
            <person name="Ryder H.F."/>
            <person name="Williamson S.C."/>
            <person name="Barbeau R.A."/>
            <person name="Hamilton E.P."/>
            <person name="Orias E."/>
        </authorList>
    </citation>
    <scope>NUCLEOTIDE SEQUENCE [LARGE SCALE GENOMIC DNA]</scope>
    <source>
        <strain evidence="6">SB210</strain>
    </source>
</reference>
<keyword evidence="2" id="KW-1133">Transmembrane helix</keyword>
<dbReference type="Proteomes" id="UP000009168">
    <property type="component" value="Unassembled WGS sequence"/>
</dbReference>
<keyword evidence="2" id="KW-0812">Transmembrane</keyword>
<dbReference type="PANTHER" id="PTHR11161:SF0">
    <property type="entry name" value="O-ACYLTRANSFERASE LIKE PROTEIN"/>
    <property type="match status" value="1"/>
</dbReference>
<evidence type="ECO:0000256" key="2">
    <source>
        <dbReference type="SAM" id="Phobius"/>
    </source>
</evidence>
<protein>
    <submittedName>
        <fullName evidence="5">Acyltransferase family protein</fullName>
    </submittedName>
</protein>
<evidence type="ECO:0000256" key="3">
    <source>
        <dbReference type="SAM" id="SignalP"/>
    </source>
</evidence>
<feature type="transmembrane region" description="Helical" evidence="2">
    <location>
        <begin position="692"/>
        <end position="714"/>
    </location>
</feature>
<keyword evidence="5" id="KW-0012">Acyltransferase</keyword>
<feature type="transmembrane region" description="Helical" evidence="2">
    <location>
        <begin position="297"/>
        <end position="318"/>
    </location>
</feature>
<dbReference type="InParanoid" id="I7M5W7"/>
<feature type="domain" description="Acyltransferase 3" evidence="4">
    <location>
        <begin position="300"/>
        <end position="706"/>
    </location>
</feature>
<dbReference type="OrthoDB" id="207378at2759"/>
<dbReference type="GO" id="GO:0016747">
    <property type="term" value="F:acyltransferase activity, transferring groups other than amino-acyl groups"/>
    <property type="evidence" value="ECO:0007669"/>
    <property type="project" value="InterPro"/>
</dbReference>
<keyword evidence="6" id="KW-1185">Reference proteome</keyword>
<dbReference type="Pfam" id="PF01757">
    <property type="entry name" value="Acyl_transf_3"/>
    <property type="match status" value="1"/>
</dbReference>
<keyword evidence="2" id="KW-0472">Membrane</keyword>
<evidence type="ECO:0000313" key="5">
    <source>
        <dbReference type="EMBL" id="EAR83718.3"/>
    </source>
</evidence>
<dbReference type="KEGG" id="tet:TTHERM_00825130"/>
<dbReference type="RefSeq" id="XP_001031381.3">
    <property type="nucleotide sequence ID" value="XM_001031381.3"/>
</dbReference>
<evidence type="ECO:0000313" key="6">
    <source>
        <dbReference type="Proteomes" id="UP000009168"/>
    </source>
</evidence>
<feature type="transmembrane region" description="Helical" evidence="2">
    <location>
        <begin position="338"/>
        <end position="364"/>
    </location>
</feature>
<evidence type="ECO:0000259" key="4">
    <source>
        <dbReference type="Pfam" id="PF01757"/>
    </source>
</evidence>
<gene>
    <name evidence="5" type="ORF">TTHERM_00825130</name>
</gene>
<feature type="transmembrane region" description="Helical" evidence="2">
    <location>
        <begin position="485"/>
        <end position="505"/>
    </location>
</feature>
<dbReference type="InterPro" id="IPR052728">
    <property type="entry name" value="O2_lipid_transport_reg"/>
</dbReference>
<keyword evidence="5" id="KW-0808">Transferase</keyword>
<dbReference type="GeneID" id="7830895"/>
<keyword evidence="3" id="KW-0732">Signal</keyword>